<comment type="caution">
    <text evidence="2">The sequence shown here is derived from an EMBL/GenBank/DDBJ whole genome shotgun (WGS) entry which is preliminary data.</text>
</comment>
<evidence type="ECO:0000313" key="2">
    <source>
        <dbReference type="EMBL" id="CAJ2505796.1"/>
    </source>
</evidence>
<sequence>MRKRLQKTRIQEQIEYLAPVQKFIPYHIDLLKKGSPDARRQYRHIRAWYTHHMSISLAKARKYGESLTPDKLNDSIGELIKDPSRHDDAKNGWYVEDGFLVEDQDDKGESSDSVMQSEYADETESDGNPKDAISSSGLADPSEKLPAEPSYWWAEEVERAIEEGSSSIRDSAIEGESSSDGSSTLEDSDDEDEIDWEVYQSWRVSMWEMEEQQWPTLLAAEDDKTLDAWDEKTNMRYWQREGIVLAKLAAELYVKFFQEARQAYLADPREQQGRKHRSKPNLPGYYKRVLSKLRE</sequence>
<accession>A0AAI8VJK3</accession>
<feature type="region of interest" description="Disordered" evidence="1">
    <location>
        <begin position="267"/>
        <end position="295"/>
    </location>
</feature>
<feature type="region of interest" description="Disordered" evidence="1">
    <location>
        <begin position="163"/>
        <end position="192"/>
    </location>
</feature>
<evidence type="ECO:0000313" key="3">
    <source>
        <dbReference type="Proteomes" id="UP001295740"/>
    </source>
</evidence>
<gene>
    <name evidence="2" type="ORF">KHLLAP_LOCUS6264</name>
</gene>
<protein>
    <submittedName>
        <fullName evidence="2">Uu.00g131900.m01.CDS01</fullName>
    </submittedName>
</protein>
<evidence type="ECO:0000256" key="1">
    <source>
        <dbReference type="SAM" id="MobiDB-lite"/>
    </source>
</evidence>
<dbReference type="AlphaFoldDB" id="A0AAI8VJK3"/>
<feature type="compositionally biased region" description="Low complexity" evidence="1">
    <location>
        <begin position="174"/>
        <end position="185"/>
    </location>
</feature>
<keyword evidence="3" id="KW-1185">Reference proteome</keyword>
<dbReference type="EMBL" id="CAUWAG010000007">
    <property type="protein sequence ID" value="CAJ2505796.1"/>
    <property type="molecule type" value="Genomic_DNA"/>
</dbReference>
<reference evidence="2" key="1">
    <citation type="submission" date="2023-10" db="EMBL/GenBank/DDBJ databases">
        <authorList>
            <person name="Hackl T."/>
        </authorList>
    </citation>
    <scope>NUCLEOTIDE SEQUENCE</scope>
</reference>
<proteinExistence type="predicted"/>
<name>A0AAI8VJK3_9PEZI</name>
<feature type="region of interest" description="Disordered" evidence="1">
    <location>
        <begin position="102"/>
        <end position="146"/>
    </location>
</feature>
<organism evidence="2 3">
    <name type="scientific">Anthostomella pinea</name>
    <dbReference type="NCBI Taxonomy" id="933095"/>
    <lineage>
        <taxon>Eukaryota</taxon>
        <taxon>Fungi</taxon>
        <taxon>Dikarya</taxon>
        <taxon>Ascomycota</taxon>
        <taxon>Pezizomycotina</taxon>
        <taxon>Sordariomycetes</taxon>
        <taxon>Xylariomycetidae</taxon>
        <taxon>Xylariales</taxon>
        <taxon>Xylariaceae</taxon>
        <taxon>Anthostomella</taxon>
    </lineage>
</organism>
<dbReference type="Proteomes" id="UP001295740">
    <property type="component" value="Unassembled WGS sequence"/>
</dbReference>